<dbReference type="KEGG" id="doe:DENOEST_3853"/>
<accession>A0A6S6Y611</accession>
<keyword evidence="2" id="KW-1185">Reference proteome</keyword>
<dbReference type="Proteomes" id="UP000515733">
    <property type="component" value="Chromosome"/>
</dbReference>
<protein>
    <submittedName>
        <fullName evidence="1">Regulatory protein RepA</fullName>
    </submittedName>
</protein>
<evidence type="ECO:0000313" key="2">
    <source>
        <dbReference type="Proteomes" id="UP000515733"/>
    </source>
</evidence>
<gene>
    <name evidence="1" type="primary">repA</name>
    <name evidence="1" type="ORF">DENOEST_3853</name>
</gene>
<dbReference type="EMBL" id="LR778301">
    <property type="protein sequence ID" value="CAB1371007.1"/>
    <property type="molecule type" value="Genomic_DNA"/>
</dbReference>
<dbReference type="SUPFAM" id="SSF52540">
    <property type="entry name" value="P-loop containing nucleoside triphosphate hydrolases"/>
    <property type="match status" value="1"/>
</dbReference>
<reference evidence="1 2" key="1">
    <citation type="submission" date="2020-03" db="EMBL/GenBank/DDBJ databases">
        <authorList>
            <consortium name="Genoscope - CEA"/>
            <person name="William W."/>
        </authorList>
    </citation>
    <scope>NUCLEOTIDE SEQUENCE [LARGE SCALE GENOMIC DNA]</scope>
    <source>
        <strain evidence="2">DSM 16959</strain>
    </source>
</reference>
<name>A0A6S6Y611_9PROT</name>
<sequence length="286" mass="30688">MPRIDILDAFSHEPARQDFVLPGFLVGTVGALISPGGAGKSFLALQLAAAIAGGTAQANTTGLAIHGQGKVLYLNLEDPPEEIQRRLFYLGQCFDLITRQAVAGNLTLSARQGIRSDIMDPKFHAGLLKAAAGMRLVILDTLSRCHGSDENDNGQMAALIARLESISRQTGAAILFLHHTSKATALAGQGAMQQAARGASALIDNARFCASLVKMSQDDAEKLTLDGQPIAERDRGFYVRYETGKQNYGQVEAGQWYQRGQGGILRPVSLQPANQGRKRGRAYETL</sequence>
<dbReference type="Pfam" id="PF13481">
    <property type="entry name" value="AAA_25"/>
    <property type="match status" value="1"/>
</dbReference>
<dbReference type="InterPro" id="IPR038724">
    <property type="entry name" value="RepA"/>
</dbReference>
<organism evidence="1 2">
    <name type="scientific">Denitratisoma oestradiolicum</name>
    <dbReference type="NCBI Taxonomy" id="311182"/>
    <lineage>
        <taxon>Bacteria</taxon>
        <taxon>Pseudomonadati</taxon>
        <taxon>Pseudomonadota</taxon>
        <taxon>Betaproteobacteria</taxon>
        <taxon>Nitrosomonadales</taxon>
        <taxon>Sterolibacteriaceae</taxon>
        <taxon>Denitratisoma</taxon>
    </lineage>
</organism>
<dbReference type="InterPro" id="IPR027417">
    <property type="entry name" value="P-loop_NTPase"/>
</dbReference>
<proteinExistence type="predicted"/>
<dbReference type="AlphaFoldDB" id="A0A6S6Y611"/>
<evidence type="ECO:0000313" key="1">
    <source>
        <dbReference type="EMBL" id="CAB1371007.1"/>
    </source>
</evidence>
<dbReference type="Gene3D" id="3.40.50.300">
    <property type="entry name" value="P-loop containing nucleotide triphosphate hydrolases"/>
    <property type="match status" value="1"/>
</dbReference>
<dbReference type="RefSeq" id="WP_170228165.1">
    <property type="nucleotide sequence ID" value="NZ_LR778301.1"/>
</dbReference>
<dbReference type="CDD" id="cd01125">
    <property type="entry name" value="RepA_RSF1010_like"/>
    <property type="match status" value="1"/>
</dbReference>